<evidence type="ECO:0000313" key="4">
    <source>
        <dbReference type="Proteomes" id="UP000435112"/>
    </source>
</evidence>
<proteinExistence type="predicted"/>
<dbReference type="EMBL" id="QXFT01000149">
    <property type="protein sequence ID" value="KAE9353040.1"/>
    <property type="molecule type" value="Genomic_DNA"/>
</dbReference>
<evidence type="ECO:0000313" key="2">
    <source>
        <dbReference type="EMBL" id="KAE9353040.1"/>
    </source>
</evidence>
<organism evidence="2 3">
    <name type="scientific">Phytophthora rubi</name>
    <dbReference type="NCBI Taxonomy" id="129364"/>
    <lineage>
        <taxon>Eukaryota</taxon>
        <taxon>Sar</taxon>
        <taxon>Stramenopiles</taxon>
        <taxon>Oomycota</taxon>
        <taxon>Peronosporomycetes</taxon>
        <taxon>Peronosporales</taxon>
        <taxon>Peronosporaceae</taxon>
        <taxon>Phytophthora</taxon>
    </lineage>
</organism>
<keyword evidence="3" id="KW-1185">Reference proteome</keyword>
<dbReference type="EMBL" id="QXFU01002232">
    <property type="protein sequence ID" value="KAE8988564.1"/>
    <property type="molecule type" value="Genomic_DNA"/>
</dbReference>
<accession>A0A6A4G6T7</accession>
<gene>
    <name evidence="1" type="ORF">PR002_g21728</name>
    <name evidence="2" type="ORF">PR003_g4078</name>
</gene>
<name>A0A6A4G6T7_9STRA</name>
<evidence type="ECO:0000313" key="3">
    <source>
        <dbReference type="Proteomes" id="UP000434957"/>
    </source>
</evidence>
<reference evidence="2 3" key="1">
    <citation type="submission" date="2018-08" db="EMBL/GenBank/DDBJ databases">
        <title>Genomic investigation of the strawberry pathogen Phytophthora fragariae indicates pathogenicity is determined by transcriptional variation in three key races.</title>
        <authorList>
            <person name="Adams T.M."/>
            <person name="Armitage A.D."/>
            <person name="Sobczyk M.K."/>
            <person name="Bates H.J."/>
            <person name="Dunwell J.M."/>
            <person name="Nellist C.F."/>
            <person name="Harrison R.J."/>
        </authorList>
    </citation>
    <scope>NUCLEOTIDE SEQUENCE [LARGE SCALE GENOMIC DNA]</scope>
    <source>
        <strain evidence="1 4">SCRP324</strain>
        <strain evidence="2 3">SCRP333</strain>
    </source>
</reference>
<dbReference type="Proteomes" id="UP000434957">
    <property type="component" value="Unassembled WGS sequence"/>
</dbReference>
<comment type="caution">
    <text evidence="2">The sequence shown here is derived from an EMBL/GenBank/DDBJ whole genome shotgun (WGS) entry which is preliminary data.</text>
</comment>
<protein>
    <submittedName>
        <fullName evidence="2">Uncharacterized protein</fullName>
    </submittedName>
</protein>
<dbReference type="AlphaFoldDB" id="A0A6A4G6T7"/>
<sequence>MNDAVLLSWPGPTRAAKRRCWRSSSRRSNWLFLACSSSAAPGRWGTTSHYRRL</sequence>
<evidence type="ECO:0000313" key="1">
    <source>
        <dbReference type="EMBL" id="KAE8988564.1"/>
    </source>
</evidence>
<dbReference type="Proteomes" id="UP000435112">
    <property type="component" value="Unassembled WGS sequence"/>
</dbReference>